<dbReference type="Proteomes" id="UP000625711">
    <property type="component" value="Unassembled WGS sequence"/>
</dbReference>
<dbReference type="InterPro" id="IPR050672">
    <property type="entry name" value="FBXO45-Fsn/SPSB_families"/>
</dbReference>
<dbReference type="EMBL" id="JAACXV010022520">
    <property type="protein sequence ID" value="KAF7263284.1"/>
    <property type="molecule type" value="Genomic_DNA"/>
</dbReference>
<dbReference type="Pfam" id="PF07525">
    <property type="entry name" value="SOCS_box"/>
    <property type="match status" value="1"/>
</dbReference>
<dbReference type="GO" id="GO:0043161">
    <property type="term" value="P:proteasome-mediated ubiquitin-dependent protein catabolic process"/>
    <property type="evidence" value="ECO:0007669"/>
    <property type="project" value="TreeGrafter"/>
</dbReference>
<gene>
    <name evidence="3" type="ORF">GWI33_003148</name>
</gene>
<dbReference type="Pfam" id="PF00622">
    <property type="entry name" value="SPRY"/>
    <property type="match status" value="1"/>
</dbReference>
<keyword evidence="4" id="KW-1185">Reference proteome</keyword>
<dbReference type="GO" id="GO:0019005">
    <property type="term" value="C:SCF ubiquitin ligase complex"/>
    <property type="evidence" value="ECO:0007669"/>
    <property type="project" value="TreeGrafter"/>
</dbReference>
<comment type="similarity">
    <text evidence="1">Belongs to the SPSB family.</text>
</comment>
<dbReference type="InterPro" id="IPR013320">
    <property type="entry name" value="ConA-like_dom_sf"/>
</dbReference>
<sequence length="279" mass="31549">MVLCIYCCCDISENHECLPVKDVPPLMNESPACPRLKIFCHMQSLPRCVVRHHGWSRTNRSQNILVNTNDPTVCFRVKSSQSTDCIRGNVGYTEGTHCWEIHWPRTKRGTHALVGVATEDAPLQGPYLMNLVGNNKHSWGWNLWTNMLHHDSENEKTVPYPNFRDKYVKYAAPDKFMVMLDMDQGTLSFIVDGRNLGIAFTGLKGKTLYPIISVVFGESQVTMSYIGGLGNTPPSLKALSRLLIRETVGRCHIGTATKRLNIPETLMEYVSNSRERHLD</sequence>
<dbReference type="PANTHER" id="PTHR12245:SF11">
    <property type="entry name" value="PROTEIN GUSTAVUS"/>
    <property type="match status" value="1"/>
</dbReference>
<protein>
    <recommendedName>
        <fullName evidence="2">B30.2/SPRY domain-containing protein</fullName>
    </recommendedName>
</protein>
<accession>A0A834HKZ3</accession>
<evidence type="ECO:0000259" key="2">
    <source>
        <dbReference type="PROSITE" id="PS50188"/>
    </source>
</evidence>
<dbReference type="PANTHER" id="PTHR12245">
    <property type="entry name" value="SPRY DOMAIN CONTAINING SOCS BOX PROTEIN"/>
    <property type="match status" value="1"/>
</dbReference>
<organism evidence="3 4">
    <name type="scientific">Rhynchophorus ferrugineus</name>
    <name type="common">Red palm weevil</name>
    <name type="synonym">Curculio ferrugineus</name>
    <dbReference type="NCBI Taxonomy" id="354439"/>
    <lineage>
        <taxon>Eukaryota</taxon>
        <taxon>Metazoa</taxon>
        <taxon>Ecdysozoa</taxon>
        <taxon>Arthropoda</taxon>
        <taxon>Hexapoda</taxon>
        <taxon>Insecta</taxon>
        <taxon>Pterygota</taxon>
        <taxon>Neoptera</taxon>
        <taxon>Endopterygota</taxon>
        <taxon>Coleoptera</taxon>
        <taxon>Polyphaga</taxon>
        <taxon>Cucujiformia</taxon>
        <taxon>Curculionidae</taxon>
        <taxon>Dryophthorinae</taxon>
        <taxon>Rhynchophorus</taxon>
    </lineage>
</organism>
<proteinExistence type="inferred from homology"/>
<feature type="domain" description="B30.2/SPRY" evidence="2">
    <location>
        <begin position="32"/>
        <end position="230"/>
    </location>
</feature>
<evidence type="ECO:0000256" key="1">
    <source>
        <dbReference type="ARBA" id="ARBA00010910"/>
    </source>
</evidence>
<dbReference type="Gene3D" id="2.60.120.920">
    <property type="match status" value="1"/>
</dbReference>
<evidence type="ECO:0000313" key="4">
    <source>
        <dbReference type="Proteomes" id="UP000625711"/>
    </source>
</evidence>
<name>A0A834HKZ3_RHYFE</name>
<dbReference type="OrthoDB" id="5547302at2759"/>
<dbReference type="SMART" id="SM00449">
    <property type="entry name" value="SPRY"/>
    <property type="match status" value="1"/>
</dbReference>
<dbReference type="InterPro" id="IPR003877">
    <property type="entry name" value="SPRY_dom"/>
</dbReference>
<dbReference type="SMART" id="SM00969">
    <property type="entry name" value="SOCS_box"/>
    <property type="match status" value="1"/>
</dbReference>
<evidence type="ECO:0000313" key="3">
    <source>
        <dbReference type="EMBL" id="KAF7263284.1"/>
    </source>
</evidence>
<dbReference type="InterPro" id="IPR043136">
    <property type="entry name" value="B30.2/SPRY_sf"/>
</dbReference>
<dbReference type="InterPro" id="IPR001496">
    <property type="entry name" value="SOCS_box"/>
</dbReference>
<comment type="caution">
    <text evidence="3">The sequence shown here is derived from an EMBL/GenBank/DDBJ whole genome shotgun (WGS) entry which is preliminary data.</text>
</comment>
<dbReference type="SUPFAM" id="SSF49899">
    <property type="entry name" value="Concanavalin A-like lectins/glucanases"/>
    <property type="match status" value="1"/>
</dbReference>
<dbReference type="PROSITE" id="PS50188">
    <property type="entry name" value="B302_SPRY"/>
    <property type="match status" value="1"/>
</dbReference>
<dbReference type="InterPro" id="IPR001870">
    <property type="entry name" value="B30.2/SPRY"/>
</dbReference>
<dbReference type="AlphaFoldDB" id="A0A834HKZ3"/>
<reference evidence="3" key="1">
    <citation type="submission" date="2020-08" db="EMBL/GenBank/DDBJ databases">
        <title>Genome sequencing and assembly of the red palm weevil Rhynchophorus ferrugineus.</title>
        <authorList>
            <person name="Dias G.B."/>
            <person name="Bergman C.M."/>
            <person name="Manee M."/>
        </authorList>
    </citation>
    <scope>NUCLEOTIDE SEQUENCE</scope>
    <source>
        <strain evidence="3">AA-2017</strain>
        <tissue evidence="3">Whole larva</tissue>
    </source>
</reference>